<comment type="caution">
    <text evidence="6">The sequence shown here is derived from an EMBL/GenBank/DDBJ whole genome shotgun (WGS) entry which is preliminary data.</text>
</comment>
<organism evidence="6 7">
    <name type="scientific">Dentiscutata erythropus</name>
    <dbReference type="NCBI Taxonomy" id="1348616"/>
    <lineage>
        <taxon>Eukaryota</taxon>
        <taxon>Fungi</taxon>
        <taxon>Fungi incertae sedis</taxon>
        <taxon>Mucoromycota</taxon>
        <taxon>Glomeromycotina</taxon>
        <taxon>Glomeromycetes</taxon>
        <taxon>Diversisporales</taxon>
        <taxon>Gigasporaceae</taxon>
        <taxon>Dentiscutata</taxon>
    </lineage>
</organism>
<keyword evidence="3 5" id="KW-1133">Transmembrane helix</keyword>
<accession>A0A9N9K7L3</accession>
<proteinExistence type="predicted"/>
<dbReference type="OrthoDB" id="448280at2759"/>
<evidence type="ECO:0000256" key="3">
    <source>
        <dbReference type="ARBA" id="ARBA00022989"/>
    </source>
</evidence>
<evidence type="ECO:0000313" key="6">
    <source>
        <dbReference type="EMBL" id="CAG8815159.1"/>
    </source>
</evidence>
<feature type="transmembrane region" description="Helical" evidence="5">
    <location>
        <begin position="80"/>
        <end position="103"/>
    </location>
</feature>
<dbReference type="Pfam" id="PF02535">
    <property type="entry name" value="Zip"/>
    <property type="match status" value="1"/>
</dbReference>
<feature type="non-terminal residue" evidence="6">
    <location>
        <position position="1"/>
    </location>
</feature>
<feature type="transmembrane region" description="Helical" evidence="5">
    <location>
        <begin position="115"/>
        <end position="134"/>
    </location>
</feature>
<dbReference type="AlphaFoldDB" id="A0A9N9K7L3"/>
<evidence type="ECO:0000256" key="2">
    <source>
        <dbReference type="ARBA" id="ARBA00022692"/>
    </source>
</evidence>
<dbReference type="EMBL" id="CAJVPY010052192">
    <property type="protein sequence ID" value="CAG8815159.1"/>
    <property type="molecule type" value="Genomic_DNA"/>
</dbReference>
<feature type="non-terminal residue" evidence="6">
    <location>
        <position position="173"/>
    </location>
</feature>
<keyword evidence="4 5" id="KW-0472">Membrane</keyword>
<feature type="transmembrane region" description="Helical" evidence="5">
    <location>
        <begin position="20"/>
        <end position="41"/>
    </location>
</feature>
<name>A0A9N9K7L3_9GLOM</name>
<keyword evidence="7" id="KW-1185">Reference proteome</keyword>
<keyword evidence="2 5" id="KW-0812">Transmembrane</keyword>
<dbReference type="InterPro" id="IPR003689">
    <property type="entry name" value="ZIP"/>
</dbReference>
<dbReference type="PANTHER" id="PTHR11040:SF44">
    <property type="entry name" value="PROTEIN ZNTC-RELATED"/>
    <property type="match status" value="1"/>
</dbReference>
<dbReference type="GO" id="GO:0005886">
    <property type="term" value="C:plasma membrane"/>
    <property type="evidence" value="ECO:0007669"/>
    <property type="project" value="TreeGrafter"/>
</dbReference>
<comment type="subcellular location">
    <subcellularLocation>
        <location evidence="1">Membrane</location>
        <topology evidence="1">Multi-pass membrane protein</topology>
    </subcellularLocation>
</comment>
<sequence>NFGNFGKINFQTVLSTRSQIIGISILEFGICMHSLIIGMALSVAGDEFVPLFVALIFHQLFEGLGIGSRVAELKFPPNSYAPWLMSLAYGTTTPAGILIGLLIRDSYNPNSGTALIVQGVFDSVSAGILLYAAMVELIANDFIYDSGFQKIPKSDQITAFSCLIVGAGIMSLI</sequence>
<evidence type="ECO:0000256" key="5">
    <source>
        <dbReference type="SAM" id="Phobius"/>
    </source>
</evidence>
<evidence type="ECO:0000313" key="7">
    <source>
        <dbReference type="Proteomes" id="UP000789405"/>
    </source>
</evidence>
<evidence type="ECO:0000256" key="1">
    <source>
        <dbReference type="ARBA" id="ARBA00004141"/>
    </source>
</evidence>
<protein>
    <submittedName>
        <fullName evidence="6">20845_t:CDS:1</fullName>
    </submittedName>
</protein>
<evidence type="ECO:0000256" key="4">
    <source>
        <dbReference type="ARBA" id="ARBA00023136"/>
    </source>
</evidence>
<gene>
    <name evidence="6" type="ORF">DERYTH_LOCUS26072</name>
</gene>
<dbReference type="GO" id="GO:0005385">
    <property type="term" value="F:zinc ion transmembrane transporter activity"/>
    <property type="evidence" value="ECO:0007669"/>
    <property type="project" value="TreeGrafter"/>
</dbReference>
<reference evidence="6" key="1">
    <citation type="submission" date="2021-06" db="EMBL/GenBank/DDBJ databases">
        <authorList>
            <person name="Kallberg Y."/>
            <person name="Tangrot J."/>
            <person name="Rosling A."/>
        </authorList>
    </citation>
    <scope>NUCLEOTIDE SEQUENCE</scope>
    <source>
        <strain evidence="6">MA453B</strain>
    </source>
</reference>
<dbReference type="Proteomes" id="UP000789405">
    <property type="component" value="Unassembled WGS sequence"/>
</dbReference>
<dbReference type="PANTHER" id="PTHR11040">
    <property type="entry name" value="ZINC/IRON TRANSPORTER"/>
    <property type="match status" value="1"/>
</dbReference>